<evidence type="ECO:0000256" key="1">
    <source>
        <dbReference type="SAM" id="Phobius"/>
    </source>
</evidence>
<dbReference type="Pfam" id="PF01569">
    <property type="entry name" value="PAP2"/>
    <property type="match status" value="1"/>
</dbReference>
<evidence type="ECO:0000313" key="3">
    <source>
        <dbReference type="EMBL" id="HIU27464.1"/>
    </source>
</evidence>
<dbReference type="AlphaFoldDB" id="A0A9D1I3S4"/>
<feature type="transmembrane region" description="Helical" evidence="1">
    <location>
        <begin position="12"/>
        <end position="35"/>
    </location>
</feature>
<dbReference type="Proteomes" id="UP000824091">
    <property type="component" value="Unassembled WGS sequence"/>
</dbReference>
<dbReference type="InterPro" id="IPR000326">
    <property type="entry name" value="PAP2/HPO"/>
</dbReference>
<dbReference type="CDD" id="cd03392">
    <property type="entry name" value="PAP2_like_2"/>
    <property type="match status" value="1"/>
</dbReference>
<evidence type="ECO:0000259" key="2">
    <source>
        <dbReference type="SMART" id="SM00014"/>
    </source>
</evidence>
<organism evidence="3 4">
    <name type="scientific">Candidatus Fimisoma avicola</name>
    <dbReference type="NCBI Taxonomy" id="2840826"/>
    <lineage>
        <taxon>Bacteria</taxon>
        <taxon>Bacillati</taxon>
        <taxon>Bacillota</taxon>
        <taxon>Clostridia</taxon>
        <taxon>Eubacteriales</taxon>
        <taxon>Candidatus Fimisoma</taxon>
    </lineage>
</organism>
<feature type="transmembrane region" description="Helical" evidence="1">
    <location>
        <begin position="55"/>
        <end position="81"/>
    </location>
</feature>
<dbReference type="InterPro" id="IPR036938">
    <property type="entry name" value="PAP2/HPO_sf"/>
</dbReference>
<feature type="domain" description="Phosphatidic acid phosphatase type 2/haloperoxidase" evidence="2">
    <location>
        <begin position="88"/>
        <end position="202"/>
    </location>
</feature>
<evidence type="ECO:0000313" key="4">
    <source>
        <dbReference type="Proteomes" id="UP000824091"/>
    </source>
</evidence>
<keyword evidence="1" id="KW-0472">Membrane</keyword>
<feature type="transmembrane region" description="Helical" evidence="1">
    <location>
        <begin position="191"/>
        <end position="209"/>
    </location>
</feature>
<dbReference type="SUPFAM" id="SSF48317">
    <property type="entry name" value="Acid phosphatase/Vanadium-dependent haloperoxidase"/>
    <property type="match status" value="1"/>
</dbReference>
<keyword evidence="1" id="KW-1133">Transmembrane helix</keyword>
<feature type="transmembrane region" description="Helical" evidence="1">
    <location>
        <begin position="160"/>
        <end position="179"/>
    </location>
</feature>
<keyword evidence="1" id="KW-0812">Transmembrane</keyword>
<dbReference type="SMART" id="SM00014">
    <property type="entry name" value="acidPPc"/>
    <property type="match status" value="1"/>
</dbReference>
<dbReference type="Gene3D" id="1.20.144.10">
    <property type="entry name" value="Phosphatidic acid phosphatase type 2/haloperoxidase"/>
    <property type="match status" value="1"/>
</dbReference>
<accession>A0A9D1I3S4</accession>
<sequence>MKNKSVWPAVRIAAALLLFAGAGAIAFFLQSRYAMGPSQWDLSVQDALFSLRNNVLNSIVIVLTHCGDTVTIIVLCAILLLLPSRLKYGVPVSAAALTGLAIYKPMKHIFLRARPDQAFHLVEQGGYSFPSGHSVTSVIVYGLLVYLIRKHCKNQKLKNLLTAVCSAFALLIGPSRIHVGVHWPTDVLCGWLIGGGVLLLAITVLERIYRKNESI</sequence>
<comment type="caution">
    <text evidence="3">The sequence shown here is derived from an EMBL/GenBank/DDBJ whole genome shotgun (WGS) entry which is preliminary data.</text>
</comment>
<protein>
    <submittedName>
        <fullName evidence="3">Phosphatase PAP2 family protein</fullName>
    </submittedName>
</protein>
<dbReference type="EMBL" id="DVMO01000053">
    <property type="protein sequence ID" value="HIU27464.1"/>
    <property type="molecule type" value="Genomic_DNA"/>
</dbReference>
<feature type="transmembrane region" description="Helical" evidence="1">
    <location>
        <begin position="126"/>
        <end position="148"/>
    </location>
</feature>
<gene>
    <name evidence="3" type="ORF">IAD16_03640</name>
</gene>
<feature type="transmembrane region" description="Helical" evidence="1">
    <location>
        <begin position="88"/>
        <end position="106"/>
    </location>
</feature>
<reference evidence="3" key="2">
    <citation type="journal article" date="2021" name="PeerJ">
        <title>Extensive microbial diversity within the chicken gut microbiome revealed by metagenomics and culture.</title>
        <authorList>
            <person name="Gilroy R."/>
            <person name="Ravi A."/>
            <person name="Getino M."/>
            <person name="Pursley I."/>
            <person name="Horton D.L."/>
            <person name="Alikhan N.F."/>
            <person name="Baker D."/>
            <person name="Gharbi K."/>
            <person name="Hall N."/>
            <person name="Watson M."/>
            <person name="Adriaenssens E.M."/>
            <person name="Foster-Nyarko E."/>
            <person name="Jarju S."/>
            <person name="Secka A."/>
            <person name="Antonio M."/>
            <person name="Oren A."/>
            <person name="Chaudhuri R.R."/>
            <person name="La Ragione R."/>
            <person name="Hildebrand F."/>
            <person name="Pallen M.J."/>
        </authorList>
    </citation>
    <scope>NUCLEOTIDE SEQUENCE</scope>
    <source>
        <strain evidence="3">11300</strain>
    </source>
</reference>
<name>A0A9D1I3S4_9FIRM</name>
<proteinExistence type="predicted"/>
<dbReference type="PANTHER" id="PTHR14969:SF13">
    <property type="entry name" value="AT30094P"/>
    <property type="match status" value="1"/>
</dbReference>
<dbReference type="PANTHER" id="PTHR14969">
    <property type="entry name" value="SPHINGOSINE-1-PHOSPHATE PHOSPHOHYDROLASE"/>
    <property type="match status" value="1"/>
</dbReference>
<reference evidence="3" key="1">
    <citation type="submission" date="2020-10" db="EMBL/GenBank/DDBJ databases">
        <authorList>
            <person name="Gilroy R."/>
        </authorList>
    </citation>
    <scope>NUCLEOTIDE SEQUENCE</scope>
    <source>
        <strain evidence="3">11300</strain>
    </source>
</reference>